<evidence type="ECO:0008006" key="5">
    <source>
        <dbReference type="Google" id="ProtNLM"/>
    </source>
</evidence>
<evidence type="ECO:0000256" key="2">
    <source>
        <dbReference type="ARBA" id="ARBA00023002"/>
    </source>
</evidence>
<dbReference type="EMBL" id="LFJC01000003">
    <property type="protein sequence ID" value="PIT01941.1"/>
    <property type="molecule type" value="Genomic_DNA"/>
</dbReference>
<gene>
    <name evidence="3" type="ORF">TSA1_15040</name>
</gene>
<accession>A0A2M6UBR3</accession>
<dbReference type="GO" id="GO:0016616">
    <property type="term" value="F:oxidoreductase activity, acting on the CH-OH group of donors, NAD or NADP as acceptor"/>
    <property type="evidence" value="ECO:0007669"/>
    <property type="project" value="TreeGrafter"/>
</dbReference>
<dbReference type="InterPro" id="IPR002347">
    <property type="entry name" value="SDR_fam"/>
</dbReference>
<organism evidence="3 4">
    <name type="scientific">Bradyrhizobium nitroreducens</name>
    <dbReference type="NCBI Taxonomy" id="709803"/>
    <lineage>
        <taxon>Bacteria</taxon>
        <taxon>Pseudomonadati</taxon>
        <taxon>Pseudomonadota</taxon>
        <taxon>Alphaproteobacteria</taxon>
        <taxon>Hyphomicrobiales</taxon>
        <taxon>Nitrobacteraceae</taxon>
        <taxon>Bradyrhizobium</taxon>
    </lineage>
</organism>
<dbReference type="PANTHER" id="PTHR42760:SF133">
    <property type="entry name" value="3-OXOACYL-[ACYL-CARRIER-PROTEIN] REDUCTASE"/>
    <property type="match status" value="1"/>
</dbReference>
<dbReference type="Pfam" id="PF13561">
    <property type="entry name" value="adh_short_C2"/>
    <property type="match status" value="1"/>
</dbReference>
<dbReference type="PANTHER" id="PTHR42760">
    <property type="entry name" value="SHORT-CHAIN DEHYDROGENASES/REDUCTASES FAMILY MEMBER"/>
    <property type="match status" value="1"/>
</dbReference>
<proteinExistence type="inferred from homology"/>
<evidence type="ECO:0000313" key="3">
    <source>
        <dbReference type="EMBL" id="PIT01941.1"/>
    </source>
</evidence>
<sequence length="254" mass="26466">MVKPESEKPVAVVTGGAKGIGFACAARLIASGFRVAITDISEPDLKTATASLGVERSELMPLTDDVRSFDGVHSNAKRIMDAWSRVDVLVNSAGVSQPKGLLNITEQEWDLVIAVNLKGTFNWCKAIASHMVGAAAGRIINISSVNAHTGGTPSAVSKFAYAASKAGILGLTRGLAKELAPDISVNAVCPGLIETALTLKMIGEQGKEMIARGIPLGRIGTPDDIAVIVQFLATVQPNYLTGEIIDVDGGAFIN</sequence>
<dbReference type="Proteomes" id="UP000228930">
    <property type="component" value="Unassembled WGS sequence"/>
</dbReference>
<dbReference type="Gene3D" id="3.40.50.720">
    <property type="entry name" value="NAD(P)-binding Rossmann-like Domain"/>
    <property type="match status" value="1"/>
</dbReference>
<dbReference type="PRINTS" id="PR00080">
    <property type="entry name" value="SDRFAMILY"/>
</dbReference>
<dbReference type="PRINTS" id="PR00081">
    <property type="entry name" value="GDHRDH"/>
</dbReference>
<dbReference type="RefSeq" id="WP_100177132.1">
    <property type="nucleotide sequence ID" value="NZ_LFJC01000003.1"/>
</dbReference>
<evidence type="ECO:0000256" key="1">
    <source>
        <dbReference type="ARBA" id="ARBA00006484"/>
    </source>
</evidence>
<dbReference type="AlphaFoldDB" id="A0A2M6UBR3"/>
<comment type="caution">
    <text evidence="3">The sequence shown here is derived from an EMBL/GenBank/DDBJ whole genome shotgun (WGS) entry which is preliminary data.</text>
</comment>
<dbReference type="FunFam" id="3.40.50.720:FF:000173">
    <property type="entry name" value="3-oxoacyl-[acyl-carrier protein] reductase"/>
    <property type="match status" value="1"/>
</dbReference>
<dbReference type="InterPro" id="IPR036291">
    <property type="entry name" value="NAD(P)-bd_dom_sf"/>
</dbReference>
<dbReference type="SUPFAM" id="SSF51735">
    <property type="entry name" value="NAD(P)-binding Rossmann-fold domains"/>
    <property type="match status" value="1"/>
</dbReference>
<protein>
    <recommendedName>
        <fullName evidence="5">Short-chain dehydrogenase</fullName>
    </recommendedName>
</protein>
<name>A0A2M6UBR3_9BRAD</name>
<keyword evidence="4" id="KW-1185">Reference proteome</keyword>
<evidence type="ECO:0000313" key="4">
    <source>
        <dbReference type="Proteomes" id="UP000228930"/>
    </source>
</evidence>
<comment type="similarity">
    <text evidence="1">Belongs to the short-chain dehydrogenases/reductases (SDR) family.</text>
</comment>
<keyword evidence="2" id="KW-0560">Oxidoreductase</keyword>
<reference evidence="3 4" key="1">
    <citation type="submission" date="2015-06" db="EMBL/GenBank/DDBJ databases">
        <title>Comparative genome analysis of nirS-carrying Bradyrhizobium sp. strains.</title>
        <authorList>
            <person name="Ishii S."/>
            <person name="Jang J."/>
            <person name="Nishizawa T."/>
            <person name="Senoo K."/>
        </authorList>
    </citation>
    <scope>NUCLEOTIDE SEQUENCE [LARGE SCALE GENOMIC DNA]</scope>
    <source>
        <strain evidence="3 4">TSA1</strain>
    </source>
</reference>